<dbReference type="EMBL" id="CP042806">
    <property type="protein sequence ID" value="QEE30002.1"/>
    <property type="molecule type" value="Genomic_DNA"/>
</dbReference>
<dbReference type="OrthoDB" id="117954at2"/>
<dbReference type="Proteomes" id="UP000321820">
    <property type="component" value="Chromosome"/>
</dbReference>
<dbReference type="GO" id="GO:0016853">
    <property type="term" value="F:isomerase activity"/>
    <property type="evidence" value="ECO:0007669"/>
    <property type="project" value="UniProtKB-KW"/>
</dbReference>
<reference evidence="3 4" key="1">
    <citation type="submission" date="2019-08" db="EMBL/GenBank/DDBJ databases">
        <title>Complete genome sequence of Terriglobus albidus strain ORNL.</title>
        <authorList>
            <person name="Podar M."/>
        </authorList>
    </citation>
    <scope>NUCLEOTIDE SEQUENCE [LARGE SCALE GENOMIC DNA]</scope>
    <source>
        <strain evidence="3 4">ORNL</strain>
    </source>
</reference>
<name>A0A5B9ED59_9BACT</name>
<dbReference type="RefSeq" id="WP_147649272.1">
    <property type="nucleotide sequence ID" value="NZ_CP042806.1"/>
</dbReference>
<feature type="chain" id="PRO_5022888134" evidence="2">
    <location>
        <begin position="23"/>
        <end position="240"/>
    </location>
</feature>
<dbReference type="InterPro" id="IPR027304">
    <property type="entry name" value="Trigger_fact/SurA_dom_sf"/>
</dbReference>
<feature type="signal peptide" evidence="2">
    <location>
        <begin position="1"/>
        <end position="22"/>
    </location>
</feature>
<proteinExistence type="predicted"/>
<organism evidence="3 4">
    <name type="scientific">Terriglobus albidus</name>
    <dbReference type="NCBI Taxonomy" id="1592106"/>
    <lineage>
        <taxon>Bacteria</taxon>
        <taxon>Pseudomonadati</taxon>
        <taxon>Acidobacteriota</taxon>
        <taxon>Terriglobia</taxon>
        <taxon>Terriglobales</taxon>
        <taxon>Acidobacteriaceae</taxon>
        <taxon>Terriglobus</taxon>
    </lineage>
</organism>
<dbReference type="PANTHER" id="PTHR47637">
    <property type="entry name" value="CHAPERONE SURA"/>
    <property type="match status" value="1"/>
</dbReference>
<keyword evidence="4" id="KW-1185">Reference proteome</keyword>
<dbReference type="InterPro" id="IPR050280">
    <property type="entry name" value="OMP_Chaperone_SurA"/>
</dbReference>
<dbReference type="Pfam" id="PF13624">
    <property type="entry name" value="SurA_N_3"/>
    <property type="match status" value="1"/>
</dbReference>
<accession>A0A5B9ED59</accession>
<dbReference type="SUPFAM" id="SSF109998">
    <property type="entry name" value="Triger factor/SurA peptide-binding domain-like"/>
    <property type="match status" value="1"/>
</dbReference>
<protein>
    <submittedName>
        <fullName evidence="3">Peptidylprolyl isomerase</fullName>
    </submittedName>
</protein>
<evidence type="ECO:0000256" key="1">
    <source>
        <dbReference type="ARBA" id="ARBA00022729"/>
    </source>
</evidence>
<dbReference type="AlphaFoldDB" id="A0A5B9ED59"/>
<keyword evidence="3" id="KW-0413">Isomerase</keyword>
<sequence>MITRLHRTIAVLALAASMNAMAQQTPAPATPPKQGELLDRVVAIVNKQLILESDVNQEMRFAEIQPFRIARGGTPYEQAMNRLIDRTLVYQQALEQQLEPVTDEEVDAELEQLKKQLSECQIYKCSATENGWKEFLSQYGITEQEMREHWRQRMTVLHFIEQRFRSGASITDEQISEYYEKTLVPEVKARGGTPPPLEQISSRISEVLLQQQVSAMLQDWLKSLREQGSVRIFKDGEVAP</sequence>
<dbReference type="Gene3D" id="1.10.4030.10">
    <property type="entry name" value="Porin chaperone SurA, peptide-binding domain"/>
    <property type="match status" value="1"/>
</dbReference>
<dbReference type="PANTHER" id="PTHR47637:SF1">
    <property type="entry name" value="CHAPERONE SURA"/>
    <property type="match status" value="1"/>
</dbReference>
<evidence type="ECO:0000256" key="2">
    <source>
        <dbReference type="SAM" id="SignalP"/>
    </source>
</evidence>
<evidence type="ECO:0000313" key="3">
    <source>
        <dbReference type="EMBL" id="QEE30002.1"/>
    </source>
</evidence>
<evidence type="ECO:0000313" key="4">
    <source>
        <dbReference type="Proteomes" id="UP000321820"/>
    </source>
</evidence>
<gene>
    <name evidence="3" type="ORF">FTW19_19670</name>
</gene>
<keyword evidence="1 2" id="KW-0732">Signal</keyword>
<dbReference type="KEGG" id="talb:FTW19_19670"/>